<evidence type="ECO:0000313" key="1">
    <source>
        <dbReference type="EMBL" id="SEB34649.1"/>
    </source>
</evidence>
<reference evidence="2" key="1">
    <citation type="submission" date="2016-10" db="EMBL/GenBank/DDBJ databases">
        <authorList>
            <person name="Varghese N."/>
            <person name="Submissions S."/>
        </authorList>
    </citation>
    <scope>NUCLEOTIDE SEQUENCE [LARGE SCALE GENOMIC DNA]</scope>
    <source>
        <strain evidence="2">ES.061</strain>
    </source>
</reference>
<organism evidence="1 2">
    <name type="scientific">Nitratireductor aquibiodomus</name>
    <dbReference type="NCBI Taxonomy" id="204799"/>
    <lineage>
        <taxon>Bacteria</taxon>
        <taxon>Pseudomonadati</taxon>
        <taxon>Pseudomonadota</taxon>
        <taxon>Alphaproteobacteria</taxon>
        <taxon>Hyphomicrobiales</taxon>
        <taxon>Phyllobacteriaceae</taxon>
        <taxon>Nitratireductor</taxon>
    </lineage>
</organism>
<proteinExistence type="predicted"/>
<dbReference type="AlphaFoldDB" id="A0A1H4IKN4"/>
<evidence type="ECO:0000313" key="2">
    <source>
        <dbReference type="Proteomes" id="UP000199064"/>
    </source>
</evidence>
<keyword evidence="2" id="KW-1185">Reference proteome</keyword>
<name>A0A1H4IKN4_9HYPH</name>
<dbReference type="Proteomes" id="UP000199064">
    <property type="component" value="Unassembled WGS sequence"/>
</dbReference>
<dbReference type="EMBL" id="FNSL01000001">
    <property type="protein sequence ID" value="SEB34649.1"/>
    <property type="molecule type" value="Genomic_DNA"/>
</dbReference>
<accession>A0A1H4IKN4</accession>
<sequence length="98" mass="10824">MKIDLIKNDVPWGESMSLAFETCAPVDIVAEAQTCRDALEPALKRIVSSARERGWSHQQVHLALMEIAIASITTEQLDIVTLARMRRTAWCATVAASD</sequence>
<gene>
    <name evidence="1" type="ORF">SAMN05216452_0105</name>
</gene>
<protein>
    <submittedName>
        <fullName evidence="1">Uncharacterized protein</fullName>
    </submittedName>
</protein>